<dbReference type="PRINTS" id="PR00722">
    <property type="entry name" value="CHYMOTRYPSIN"/>
</dbReference>
<comment type="caution">
    <text evidence="11">The sequence shown here is derived from an EMBL/GenBank/DDBJ whole genome shotgun (WGS) entry which is preliminary data.</text>
</comment>
<evidence type="ECO:0000256" key="7">
    <source>
        <dbReference type="ARBA" id="ARBA00024195"/>
    </source>
</evidence>
<keyword evidence="3 8" id="KW-0378">Hydrolase</keyword>
<sequence>GRKLFGGYRITPKFCRASKTLSSSDPRSHGPTICMFNHECIQRQGEVVGACMDGFLFGACCQLYGEIDTALVENQNIEHPQSNSAAAQSYESYGNQQTYSNLGNKYTEIKLQESNIKQRPSTANDHGGIKNNVYSSTIDDDSSMSSGNLPSNDIYSSQTQHNHEINGFYVENDSVSISSPSPEYSSSSSSSTTGYYSTTMSPSTSAEDYYLPPSTATSPHEAISQELPTLIPTGPYGSSDAFNQISQSMFNSQSSDFTYSGITHPGVDSTIVEEGTYAEPVSVSTERLATTTSADSVQSSASQKVTYAKPVFKPKPTKSNQNKFVLVQTIDHNKPVKHGSISENDIESIESIILMLNDTKTGPQYSTDDAVGSSYGTSSTNSIDFNKYGQSSYYITTKFPSSTPQSPSTSYIYSPEPTRRPISVQSTISSSYGTVTPGLPLEVAVTTRFPSISSITGSRPSDYSNDEIFVTSHRPTTYASKIPTTLNFADSQKTTTRNPPSTSYVTGPTTARPKSTIPKKPSTSYIFSTSTSSRKPSLTTKKTTKKPTTISPILIGSSYTNPVTTENVPQEYIVQSKPLGQVPLKDVLGTESPSPTVLITPKPTVNLITSSTWTQKPNIVTKYTQPTKQPSTSYVYSPVVTYRPTISQSTTTGYTPSAYGSSTQSYVSSTSGMGVSGPDFSLLPDSVSVSNDFYDSGYYGQSSTHRPHQTYGVYENDYDNTISGPSTLYPAFLGATQSYGPNGKFPLEYSTVHDEFYTSPNDLNNFPPVRNPNLNMSAALGAGITINEYDASTPGFVEDQVLNDKMGLLVSKIVESLQGNFDELADVVYQEKNTTSVTKRPTVATKKPIQKVTTTKRPGSRPATTVSKPGNTNRPGVTTVRTPATRTTTRKPVVASQTNTRRTTKKPTTIATKKPIVTKVTTTRRTTTKPTKKQTQTTTVQQDEIVDEEEGEEGEEENIIEEEETTTLGEGRIQCGVRPQVKSGRIVGGKGATFGEFPWQVLVRESTWLGLFTKNKCGGVLITKNYVMTAAHCQPGFLASLVAVFGEFDISGELEAKRSVTKNVKRVVVHREYDAATFENDLALLELESPIHYDTHIVPICMPPNSADFTGRMATVTGWGRLKYGGGVPSVLQEVQVPIIENSVCQEMFHTAGHNKKILPSFLCAGYANGQKDSCEGDSGGPLVLQRSDGRWELAGTVSHGIKCAAPYLPGVYMRTTYYKPWLESVTGVH</sequence>
<dbReference type="GO" id="GO:0004252">
    <property type="term" value="F:serine-type endopeptidase activity"/>
    <property type="evidence" value="ECO:0007669"/>
    <property type="project" value="InterPro"/>
</dbReference>
<feature type="compositionally biased region" description="Low complexity" evidence="9">
    <location>
        <begin position="522"/>
        <end position="545"/>
    </location>
</feature>
<dbReference type="InterPro" id="IPR033116">
    <property type="entry name" value="TRYPSIN_SER"/>
</dbReference>
<organism evidence="11 12">
    <name type="scientific">Pseudolycoriella hygida</name>
    <dbReference type="NCBI Taxonomy" id="35572"/>
    <lineage>
        <taxon>Eukaryota</taxon>
        <taxon>Metazoa</taxon>
        <taxon>Ecdysozoa</taxon>
        <taxon>Arthropoda</taxon>
        <taxon>Hexapoda</taxon>
        <taxon>Insecta</taxon>
        <taxon>Pterygota</taxon>
        <taxon>Neoptera</taxon>
        <taxon>Endopterygota</taxon>
        <taxon>Diptera</taxon>
        <taxon>Nematocera</taxon>
        <taxon>Sciaroidea</taxon>
        <taxon>Sciaridae</taxon>
        <taxon>Pseudolycoriella</taxon>
    </lineage>
</organism>
<evidence type="ECO:0000313" key="12">
    <source>
        <dbReference type="Proteomes" id="UP001151699"/>
    </source>
</evidence>
<proteinExistence type="inferred from homology"/>
<dbReference type="InterPro" id="IPR018114">
    <property type="entry name" value="TRYPSIN_HIS"/>
</dbReference>
<dbReference type="GO" id="GO:0006508">
    <property type="term" value="P:proteolysis"/>
    <property type="evidence" value="ECO:0007669"/>
    <property type="project" value="UniProtKB-KW"/>
</dbReference>
<evidence type="ECO:0000256" key="1">
    <source>
        <dbReference type="ARBA" id="ARBA00004606"/>
    </source>
</evidence>
<evidence type="ECO:0000256" key="3">
    <source>
        <dbReference type="ARBA" id="ARBA00022801"/>
    </source>
</evidence>
<keyword evidence="5" id="KW-0735">Signal-anchor</keyword>
<comment type="subcellular location">
    <subcellularLocation>
        <location evidence="1">Membrane</location>
        <topology evidence="1">Single-pass type II membrane protein</topology>
    </subcellularLocation>
</comment>
<feature type="compositionally biased region" description="Low complexity" evidence="9">
    <location>
        <begin position="874"/>
        <end position="894"/>
    </location>
</feature>
<dbReference type="AlphaFoldDB" id="A0A9Q0S337"/>
<feature type="region of interest" description="Disordered" evidence="9">
    <location>
        <begin position="491"/>
        <end position="545"/>
    </location>
</feature>
<dbReference type="SMART" id="SM00020">
    <property type="entry name" value="Tryp_SPc"/>
    <property type="match status" value="1"/>
</dbReference>
<evidence type="ECO:0000256" key="4">
    <source>
        <dbReference type="ARBA" id="ARBA00022825"/>
    </source>
</evidence>
<feature type="region of interest" description="Disordered" evidence="9">
    <location>
        <begin position="173"/>
        <end position="220"/>
    </location>
</feature>
<evidence type="ECO:0000256" key="5">
    <source>
        <dbReference type="ARBA" id="ARBA00022968"/>
    </source>
</evidence>
<feature type="compositionally biased region" description="Acidic residues" evidence="9">
    <location>
        <begin position="944"/>
        <end position="960"/>
    </location>
</feature>
<dbReference type="PANTHER" id="PTHR24253:SF145">
    <property type="entry name" value="SERINE PROTEASE FILZIG"/>
    <property type="match status" value="1"/>
</dbReference>
<dbReference type="OrthoDB" id="93664at2759"/>
<feature type="compositionally biased region" description="Polar residues" evidence="9">
    <location>
        <begin position="147"/>
        <end position="157"/>
    </location>
</feature>
<dbReference type="Gene3D" id="2.40.10.10">
    <property type="entry name" value="Trypsin-like serine proteases"/>
    <property type="match status" value="1"/>
</dbReference>
<keyword evidence="2 8" id="KW-0645">Protease</keyword>
<evidence type="ECO:0000313" key="11">
    <source>
        <dbReference type="EMBL" id="KAJ6642884.1"/>
    </source>
</evidence>
<dbReference type="PANTHER" id="PTHR24253">
    <property type="entry name" value="TRANSMEMBRANE PROTEASE SERINE"/>
    <property type="match status" value="1"/>
</dbReference>
<feature type="compositionally biased region" description="Polar residues" evidence="9">
    <location>
        <begin position="851"/>
        <end position="873"/>
    </location>
</feature>
<gene>
    <name evidence="11" type="primary">flz_1</name>
    <name evidence="11" type="ORF">Bhyg_07840</name>
</gene>
<feature type="non-terminal residue" evidence="11">
    <location>
        <position position="1"/>
    </location>
</feature>
<evidence type="ECO:0000256" key="6">
    <source>
        <dbReference type="ARBA" id="ARBA00023157"/>
    </source>
</evidence>
<feature type="region of interest" description="Disordered" evidence="9">
    <location>
        <begin position="116"/>
        <end position="157"/>
    </location>
</feature>
<feature type="domain" description="Peptidase S1" evidence="10">
    <location>
        <begin position="986"/>
        <end position="1228"/>
    </location>
</feature>
<dbReference type="Pfam" id="PF00089">
    <property type="entry name" value="Trypsin"/>
    <property type="match status" value="1"/>
</dbReference>
<dbReference type="Proteomes" id="UP001151699">
    <property type="component" value="Chromosome B"/>
</dbReference>
<accession>A0A9Q0S337</accession>
<dbReference type="PROSITE" id="PS00135">
    <property type="entry name" value="TRYPSIN_SER"/>
    <property type="match status" value="1"/>
</dbReference>
<keyword evidence="5" id="KW-0812">Transmembrane</keyword>
<dbReference type="SUPFAM" id="SSF50494">
    <property type="entry name" value="Trypsin-like serine proteases"/>
    <property type="match status" value="1"/>
</dbReference>
<feature type="compositionally biased region" description="Low complexity" evidence="9">
    <location>
        <begin position="933"/>
        <end position="942"/>
    </location>
</feature>
<dbReference type="InterPro" id="IPR009003">
    <property type="entry name" value="Peptidase_S1_PA"/>
</dbReference>
<dbReference type="PROSITE" id="PS50240">
    <property type="entry name" value="TRYPSIN_DOM"/>
    <property type="match status" value="1"/>
</dbReference>
<dbReference type="CDD" id="cd00190">
    <property type="entry name" value="Tryp_SPc"/>
    <property type="match status" value="1"/>
</dbReference>
<dbReference type="InterPro" id="IPR001314">
    <property type="entry name" value="Peptidase_S1A"/>
</dbReference>
<keyword evidence="6" id="KW-1015">Disulfide bond</keyword>
<comment type="similarity">
    <text evidence="7">Belongs to the peptidase S1 family. CLIP subfamily.</text>
</comment>
<dbReference type="GO" id="GO:0016020">
    <property type="term" value="C:membrane"/>
    <property type="evidence" value="ECO:0007669"/>
    <property type="project" value="UniProtKB-SubCell"/>
</dbReference>
<evidence type="ECO:0000256" key="2">
    <source>
        <dbReference type="ARBA" id="ARBA00022670"/>
    </source>
</evidence>
<protein>
    <submittedName>
        <fullName evidence="11">Serine protease filzig</fullName>
    </submittedName>
</protein>
<feature type="region of interest" description="Disordered" evidence="9">
    <location>
        <begin position="921"/>
        <end position="960"/>
    </location>
</feature>
<dbReference type="FunFam" id="2.40.10.10:FF:000006">
    <property type="entry name" value="Serine proteinase stubble"/>
    <property type="match status" value="1"/>
</dbReference>
<feature type="compositionally biased region" description="Polar residues" evidence="9">
    <location>
        <begin position="491"/>
        <end position="513"/>
    </location>
</feature>
<evidence type="ECO:0000256" key="8">
    <source>
        <dbReference type="RuleBase" id="RU363034"/>
    </source>
</evidence>
<dbReference type="EMBL" id="WJQU01000002">
    <property type="protein sequence ID" value="KAJ6642884.1"/>
    <property type="molecule type" value="Genomic_DNA"/>
</dbReference>
<dbReference type="InterPro" id="IPR001254">
    <property type="entry name" value="Trypsin_dom"/>
</dbReference>
<dbReference type="PROSITE" id="PS00134">
    <property type="entry name" value="TRYPSIN_HIS"/>
    <property type="match status" value="1"/>
</dbReference>
<feature type="region of interest" description="Disordered" evidence="9">
    <location>
        <begin position="839"/>
        <end position="906"/>
    </location>
</feature>
<keyword evidence="4 8" id="KW-0720">Serine protease</keyword>
<reference evidence="11" key="1">
    <citation type="submission" date="2022-07" db="EMBL/GenBank/DDBJ databases">
        <authorList>
            <person name="Trinca V."/>
            <person name="Uliana J.V.C."/>
            <person name="Torres T.T."/>
            <person name="Ward R.J."/>
            <person name="Monesi N."/>
        </authorList>
    </citation>
    <scope>NUCLEOTIDE SEQUENCE</scope>
    <source>
        <strain evidence="11">HSMRA1968</strain>
        <tissue evidence="11">Whole embryos</tissue>
    </source>
</reference>
<feature type="compositionally biased region" description="Low complexity" evidence="9">
    <location>
        <begin position="174"/>
        <end position="205"/>
    </location>
</feature>
<name>A0A9Q0S337_9DIPT</name>
<dbReference type="InterPro" id="IPR043504">
    <property type="entry name" value="Peptidase_S1_PA_chymotrypsin"/>
</dbReference>
<evidence type="ECO:0000259" key="10">
    <source>
        <dbReference type="PROSITE" id="PS50240"/>
    </source>
</evidence>
<keyword evidence="12" id="KW-1185">Reference proteome</keyword>
<evidence type="ECO:0000256" key="9">
    <source>
        <dbReference type="SAM" id="MobiDB-lite"/>
    </source>
</evidence>